<evidence type="ECO:0000256" key="4">
    <source>
        <dbReference type="ARBA" id="ARBA00022692"/>
    </source>
</evidence>
<evidence type="ECO:0000256" key="8">
    <source>
        <dbReference type="ARBA" id="ARBA00023004"/>
    </source>
</evidence>
<dbReference type="GO" id="GO:0020037">
    <property type="term" value="F:heme binding"/>
    <property type="evidence" value="ECO:0007669"/>
    <property type="project" value="InterPro"/>
</dbReference>
<dbReference type="PANTHER" id="PTHR24282">
    <property type="entry name" value="CYTOCHROME P450 FAMILY MEMBER"/>
    <property type="match status" value="1"/>
</dbReference>
<dbReference type="PRINTS" id="PR00385">
    <property type="entry name" value="P450"/>
</dbReference>
<proteinExistence type="inferred from homology"/>
<keyword evidence="10" id="KW-0472">Membrane</keyword>
<evidence type="ECO:0000256" key="2">
    <source>
        <dbReference type="ARBA" id="ARBA00010617"/>
    </source>
</evidence>
<gene>
    <name evidence="12" type="ORF">FSB_LOCUS6396</name>
</gene>
<keyword evidence="9" id="KW-0503">Monooxygenase</keyword>
<comment type="similarity">
    <text evidence="2">Belongs to the cytochrome P450 family.</text>
</comment>
<dbReference type="InterPro" id="IPR001128">
    <property type="entry name" value="Cyt_P450"/>
</dbReference>
<evidence type="ECO:0000313" key="12">
    <source>
        <dbReference type="EMBL" id="SPC78514.1"/>
    </source>
</evidence>
<accession>A0A2N9EVA1</accession>
<keyword evidence="5 11" id="KW-0479">Metal-binding</keyword>
<dbReference type="InterPro" id="IPR050665">
    <property type="entry name" value="Cytochrome_P450_Monooxygen"/>
</dbReference>
<keyword evidence="8 11" id="KW-0408">Iron</keyword>
<evidence type="ECO:0000256" key="10">
    <source>
        <dbReference type="ARBA" id="ARBA00023136"/>
    </source>
</evidence>
<organism evidence="12">
    <name type="scientific">Fagus sylvatica</name>
    <name type="common">Beechnut</name>
    <dbReference type="NCBI Taxonomy" id="28930"/>
    <lineage>
        <taxon>Eukaryota</taxon>
        <taxon>Viridiplantae</taxon>
        <taxon>Streptophyta</taxon>
        <taxon>Embryophyta</taxon>
        <taxon>Tracheophyta</taxon>
        <taxon>Spermatophyta</taxon>
        <taxon>Magnoliopsida</taxon>
        <taxon>eudicotyledons</taxon>
        <taxon>Gunneridae</taxon>
        <taxon>Pentapetalae</taxon>
        <taxon>rosids</taxon>
        <taxon>fabids</taxon>
        <taxon>Fagales</taxon>
        <taxon>Fagaceae</taxon>
        <taxon>Fagus</taxon>
    </lineage>
</organism>
<dbReference type="GO" id="GO:0016020">
    <property type="term" value="C:membrane"/>
    <property type="evidence" value="ECO:0007669"/>
    <property type="project" value="UniProtKB-SubCell"/>
</dbReference>
<comment type="subcellular location">
    <subcellularLocation>
        <location evidence="1">Membrane</location>
        <topology evidence="1">Single-pass membrane protein</topology>
    </subcellularLocation>
</comment>
<feature type="binding site" description="axial binding residue" evidence="11">
    <location>
        <position position="783"/>
    </location>
    <ligand>
        <name>heme</name>
        <dbReference type="ChEBI" id="CHEBI:30413"/>
    </ligand>
    <ligandPart>
        <name>Fe</name>
        <dbReference type="ChEBI" id="CHEBI:18248"/>
    </ligandPart>
</feature>
<dbReference type="AlphaFoldDB" id="A0A2N9EVA1"/>
<keyword evidence="3 11" id="KW-0349">Heme</keyword>
<keyword evidence="6" id="KW-1133">Transmembrane helix</keyword>
<dbReference type="Pfam" id="PF00067">
    <property type="entry name" value="p450"/>
    <property type="match status" value="3"/>
</dbReference>
<evidence type="ECO:0000256" key="1">
    <source>
        <dbReference type="ARBA" id="ARBA00004167"/>
    </source>
</evidence>
<comment type="cofactor">
    <cofactor evidence="11">
        <name>heme</name>
        <dbReference type="ChEBI" id="CHEBI:30413"/>
    </cofactor>
</comment>
<dbReference type="GO" id="GO:0004497">
    <property type="term" value="F:monooxygenase activity"/>
    <property type="evidence" value="ECO:0007669"/>
    <property type="project" value="UniProtKB-KW"/>
</dbReference>
<keyword evidence="7" id="KW-0560">Oxidoreductase</keyword>
<dbReference type="PANTHER" id="PTHR24282:SF20">
    <property type="entry name" value="CYTOCHROME P450 CYP749A22-LIKE"/>
    <property type="match status" value="1"/>
</dbReference>
<reference evidence="12" key="1">
    <citation type="submission" date="2018-02" db="EMBL/GenBank/DDBJ databases">
        <authorList>
            <person name="Cohen D.B."/>
            <person name="Kent A.D."/>
        </authorList>
    </citation>
    <scope>NUCLEOTIDE SEQUENCE</scope>
</reference>
<evidence type="ECO:0000256" key="3">
    <source>
        <dbReference type="ARBA" id="ARBA00022617"/>
    </source>
</evidence>
<evidence type="ECO:0000256" key="7">
    <source>
        <dbReference type="ARBA" id="ARBA00023002"/>
    </source>
</evidence>
<dbReference type="EMBL" id="OIVN01000335">
    <property type="protein sequence ID" value="SPC78514.1"/>
    <property type="molecule type" value="Genomic_DNA"/>
</dbReference>
<evidence type="ECO:0008006" key="13">
    <source>
        <dbReference type="Google" id="ProtNLM"/>
    </source>
</evidence>
<dbReference type="PROSITE" id="PS00086">
    <property type="entry name" value="CYTOCHROME_P450"/>
    <property type="match status" value="1"/>
</dbReference>
<dbReference type="InterPro" id="IPR002401">
    <property type="entry name" value="Cyt_P450_E_grp-I"/>
</dbReference>
<evidence type="ECO:0000256" key="5">
    <source>
        <dbReference type="ARBA" id="ARBA00022723"/>
    </source>
</evidence>
<keyword evidence="4" id="KW-0812">Transmembrane</keyword>
<evidence type="ECO:0000256" key="11">
    <source>
        <dbReference type="PIRSR" id="PIRSR602401-1"/>
    </source>
</evidence>
<dbReference type="InterPro" id="IPR017972">
    <property type="entry name" value="Cyt_P450_CS"/>
</dbReference>
<protein>
    <recommendedName>
        <fullName evidence="13">Cytochrome P450</fullName>
    </recommendedName>
</protein>
<dbReference type="GO" id="GO:0016705">
    <property type="term" value="F:oxidoreductase activity, acting on paired donors, with incorporation or reduction of molecular oxygen"/>
    <property type="evidence" value="ECO:0007669"/>
    <property type="project" value="InterPro"/>
</dbReference>
<evidence type="ECO:0000256" key="6">
    <source>
        <dbReference type="ARBA" id="ARBA00022989"/>
    </source>
</evidence>
<dbReference type="SUPFAM" id="SSF48264">
    <property type="entry name" value="Cytochrome P450"/>
    <property type="match status" value="2"/>
</dbReference>
<dbReference type="GO" id="GO:0005506">
    <property type="term" value="F:iron ion binding"/>
    <property type="evidence" value="ECO:0007669"/>
    <property type="project" value="InterPro"/>
</dbReference>
<dbReference type="Gene3D" id="1.10.630.10">
    <property type="entry name" value="Cytochrome P450"/>
    <property type="match status" value="3"/>
</dbReference>
<dbReference type="PRINTS" id="PR00463">
    <property type="entry name" value="EP450I"/>
</dbReference>
<dbReference type="InterPro" id="IPR036396">
    <property type="entry name" value="Cyt_P450_sf"/>
</dbReference>
<sequence length="835" mass="95233">MPASIGKNYLQWHGPQPQMVITEPELIKEILNNRDSTYPKEEVKEYVKKIFGDGLVTSEGEKWAKMRKLANYAFHGESLKNMIPAMITSVEVMLERWKHHEGKEIEVFEEFRLLTSEAISRTAFGSSYLEGKNIFQMMMKLALITSRNTYTLRFPGIRLIRMPMPSQKISVQDLVDECKTFYFAGQETTNSLLAWTVFLLAIHTDWQEEARKEVLNLFGHQSPNPDGITKLKTMSMIINESLRLYPPIIAMSRKAKREVRLGKLTIPAEVLLVHAQILALHHDPQIWGGGCESFQTREILRSKDYSFDDSSTLCLHPISSLCPLTVSASYPSPTTWSSSFVTLIVMCSLSLLAVVELGIWQLGRGIKGPSYRFFFGNTKEIFNMKKEAINRPMDLSHETFSKAQPHIHSWVNKYGKNYLQWFGPQAQMVITEPELIKEILNNRDNAYPKQDVGDYMKKLLGDGLVTSEGEKWAKMRKLANYAFHADSLKNMIPAMISSVEMMLERWKHHEGKEIEVFEEFRLLTAEVISRTAFGSSYLEGKNIFQMLMKLALITFKNSQTLRFPGISKLYKTKDEIESEELEKGIHNSMLEIIKKTEKKFMTREDGSSGGDFLHLLVKAHHDANASQRVSVQDLVDECKTFYIAGQVTTTTLLAWTVFLLAIHTDWQENARKEVLSLFGQQNPNPNGITKLKTMSMIINESLRLYPPAIGITRKVGREARLRKLTLPANLVLYISNLALHHDPQIWGEDVHLFKPERFSEGVAKATDNNIAAFFPFGMGPRTCVGFNFAITEAKIALSMILQRYAFTLSPDYVHSPIQLLNLRPQHGVQVLLHSL</sequence>
<dbReference type="FunFam" id="1.10.630.10:FF:000029">
    <property type="entry name" value="Cytochrome P450 734A1"/>
    <property type="match status" value="1"/>
</dbReference>
<evidence type="ECO:0000256" key="9">
    <source>
        <dbReference type="ARBA" id="ARBA00023033"/>
    </source>
</evidence>
<name>A0A2N9EVA1_FAGSY</name>